<keyword evidence="5" id="KW-1185">Reference proteome</keyword>
<comment type="caution">
    <text evidence="4">The sequence shown here is derived from an EMBL/GenBank/DDBJ whole genome shotgun (WGS) entry which is preliminary data.</text>
</comment>
<dbReference type="Proteomes" id="UP001152766">
    <property type="component" value="Unassembled WGS sequence"/>
</dbReference>
<accession>A0A9X4LCS5</accession>
<dbReference type="InterPro" id="IPR036737">
    <property type="entry name" value="OmpA-like_sf"/>
</dbReference>
<dbReference type="Gene3D" id="3.30.1330.60">
    <property type="entry name" value="OmpA-like domain"/>
    <property type="match status" value="1"/>
</dbReference>
<evidence type="ECO:0000313" key="4">
    <source>
        <dbReference type="EMBL" id="MDG0861496.1"/>
    </source>
</evidence>
<feature type="domain" description="OmpA-like" evidence="3">
    <location>
        <begin position="91"/>
        <end position="205"/>
    </location>
</feature>
<proteinExistence type="predicted"/>
<feature type="chain" id="PRO_5040731039" evidence="2">
    <location>
        <begin position="19"/>
        <end position="225"/>
    </location>
</feature>
<name>A0A9X4LCS5_9BURK</name>
<dbReference type="GO" id="GO:0016020">
    <property type="term" value="C:membrane"/>
    <property type="evidence" value="ECO:0007669"/>
    <property type="project" value="UniProtKB-UniRule"/>
</dbReference>
<evidence type="ECO:0000256" key="2">
    <source>
        <dbReference type="SAM" id="SignalP"/>
    </source>
</evidence>
<reference evidence="4" key="1">
    <citation type="submission" date="2019-02" db="EMBL/GenBank/DDBJ databases">
        <title>Draft genome of the type strain Pelomonas aquatica CCUG 52575T.</title>
        <authorList>
            <person name="Gomila M."/>
            <person name="Lalucat J."/>
        </authorList>
    </citation>
    <scope>NUCLEOTIDE SEQUENCE</scope>
    <source>
        <strain evidence="4">CCUG 52575</strain>
    </source>
</reference>
<evidence type="ECO:0000256" key="1">
    <source>
        <dbReference type="PROSITE-ProRule" id="PRU00473"/>
    </source>
</evidence>
<keyword evidence="1" id="KW-0472">Membrane</keyword>
<keyword evidence="2" id="KW-0732">Signal</keyword>
<evidence type="ECO:0000313" key="5">
    <source>
        <dbReference type="Proteomes" id="UP001152766"/>
    </source>
</evidence>
<dbReference type="SUPFAM" id="SSF103088">
    <property type="entry name" value="OmpA-like"/>
    <property type="match status" value="1"/>
</dbReference>
<feature type="signal peptide" evidence="2">
    <location>
        <begin position="1"/>
        <end position="18"/>
    </location>
</feature>
<dbReference type="RefSeq" id="WP_268149426.1">
    <property type="nucleotide sequence ID" value="NZ_JAPPUW010000006.1"/>
</dbReference>
<dbReference type="InterPro" id="IPR006665">
    <property type="entry name" value="OmpA-like"/>
</dbReference>
<dbReference type="AlphaFoldDB" id="A0A9X4LCS5"/>
<evidence type="ECO:0000259" key="3">
    <source>
        <dbReference type="PROSITE" id="PS51123"/>
    </source>
</evidence>
<protein>
    <submittedName>
        <fullName evidence="4">OmpA family protein</fullName>
    </submittedName>
</protein>
<dbReference type="EMBL" id="SGUG01000004">
    <property type="protein sequence ID" value="MDG0861496.1"/>
    <property type="molecule type" value="Genomic_DNA"/>
</dbReference>
<organism evidence="4 5">
    <name type="scientific">Pelomonas aquatica</name>
    <dbReference type="NCBI Taxonomy" id="431058"/>
    <lineage>
        <taxon>Bacteria</taxon>
        <taxon>Pseudomonadati</taxon>
        <taxon>Pseudomonadota</taxon>
        <taxon>Betaproteobacteria</taxon>
        <taxon>Burkholderiales</taxon>
        <taxon>Sphaerotilaceae</taxon>
        <taxon>Roseateles</taxon>
    </lineage>
</organism>
<dbReference type="PROSITE" id="PS51123">
    <property type="entry name" value="OMPA_2"/>
    <property type="match status" value="1"/>
</dbReference>
<gene>
    <name evidence="4" type="ORF">EXJ73_03275</name>
</gene>
<sequence>MHATVLLTPFMLTLALLASCSSPPKPPTVDESRRRPVNTAMAVDLQVCKSDLQNTRMLATESSRLAQASAATLASVAAHQQALANLHGRDRMPPQANSVYTVQFEYGSSRVDLDLDSATVLIDEAKTAPLVLLRGRTDGNTDTPVEARIARQRAEAVKAYLVTAGVDPSRIRSTYQPAGDHVAANGSAAGRTLNRRVEIEVYRALPVAKELLRRDRTSADGEHHG</sequence>
<dbReference type="Pfam" id="PF00691">
    <property type="entry name" value="OmpA"/>
    <property type="match status" value="1"/>
</dbReference>
<dbReference type="CDD" id="cd07185">
    <property type="entry name" value="OmpA_C-like"/>
    <property type="match status" value="1"/>
</dbReference>